<sequence length="356" mass="38762">MVTGEKPLTQPPTNLKEAIDWITWVCGYGQVSGDYKSKLASAISDLTKFKVSFKGMFGKVEDPEGLIKGLGDGLGRGFLGYSGQGVQSFDDEGVVRSNGNYDSAYRDAQWDNDQKSDYALIFLGSAYVTYYFVTYTYWRCKQGINGAWQSFTLGGTGTWLKDYMEGMGIKISHMNKEKTGQDVAQCLEGGNGFEELKSFSIVNSSYISYSQLRTILETKAPTDAINCPLTSCYLLARDYFNLNKGSDVNRLMKQIGSIFEGFKGNQHDVQVYPTLITNIKRFLENVKRFEPSTSPPKPPQLSQPSTSHASPDSSPSNAAPVAGTLTTLGLGGGAAAAYLFNLGGAKTLINGLLKIG</sequence>
<gene>
    <name evidence="2" type="ORF">BcabD6B2_40130</name>
</gene>
<evidence type="ECO:0000313" key="3">
    <source>
        <dbReference type="Proteomes" id="UP001497744"/>
    </source>
</evidence>
<keyword evidence="3" id="KW-1185">Reference proteome</keyword>
<dbReference type="RefSeq" id="XP_067716647.1">
    <property type="nucleotide sequence ID" value="XM_067860546.1"/>
</dbReference>
<dbReference type="GeneID" id="94196059"/>
<proteinExistence type="predicted"/>
<dbReference type="EMBL" id="BPLF01000003">
    <property type="protein sequence ID" value="GIX64578.1"/>
    <property type="molecule type" value="Genomic_DNA"/>
</dbReference>
<organism evidence="2 3">
    <name type="scientific">Babesia caballi</name>
    <dbReference type="NCBI Taxonomy" id="5871"/>
    <lineage>
        <taxon>Eukaryota</taxon>
        <taxon>Sar</taxon>
        <taxon>Alveolata</taxon>
        <taxon>Apicomplexa</taxon>
        <taxon>Aconoidasida</taxon>
        <taxon>Piroplasmida</taxon>
        <taxon>Babesiidae</taxon>
        <taxon>Babesia</taxon>
    </lineage>
</organism>
<accession>A0AAV4LXY0</accession>
<feature type="region of interest" description="Disordered" evidence="1">
    <location>
        <begin position="289"/>
        <end position="320"/>
    </location>
</feature>
<dbReference type="Proteomes" id="UP001497744">
    <property type="component" value="Unassembled WGS sequence"/>
</dbReference>
<protein>
    <submittedName>
        <fullName evidence="2">Uncharacterized protein</fullName>
    </submittedName>
</protein>
<evidence type="ECO:0000313" key="2">
    <source>
        <dbReference type="EMBL" id="GIX64578.1"/>
    </source>
</evidence>
<dbReference type="AlphaFoldDB" id="A0AAV4LXY0"/>
<reference evidence="2 3" key="1">
    <citation type="submission" date="2021-06" db="EMBL/GenBank/DDBJ databases">
        <title>Genome sequence of Babesia caballi.</title>
        <authorList>
            <person name="Yamagishi J."/>
            <person name="Kidaka T."/>
            <person name="Ochi A."/>
        </authorList>
    </citation>
    <scope>NUCLEOTIDE SEQUENCE [LARGE SCALE GENOMIC DNA]</scope>
    <source>
        <strain evidence="2">USDA-D6B2</strain>
    </source>
</reference>
<comment type="caution">
    <text evidence="2">The sequence shown here is derived from an EMBL/GenBank/DDBJ whole genome shotgun (WGS) entry which is preliminary data.</text>
</comment>
<name>A0AAV4LXY0_BABCB</name>
<feature type="compositionally biased region" description="Low complexity" evidence="1">
    <location>
        <begin position="302"/>
        <end position="320"/>
    </location>
</feature>
<evidence type="ECO:0000256" key="1">
    <source>
        <dbReference type="SAM" id="MobiDB-lite"/>
    </source>
</evidence>